<reference evidence="2" key="1">
    <citation type="submission" date="2011-12" db="EMBL/GenBank/DDBJ databases">
        <authorList>
            <consortium name="The Broad Institute Genome Sequencing Platform"/>
            <person name="Russ C."/>
            <person name="Tyler B."/>
            <person name="Panabieres F."/>
            <person name="Shan W."/>
            <person name="Tripathy S."/>
            <person name="Grunwald N."/>
            <person name="Machado M."/>
            <person name="Young S.K."/>
            <person name="Zeng Q."/>
            <person name="Gargeya S."/>
            <person name="Fitzgerald M."/>
            <person name="Haas B."/>
            <person name="Abouelleil A."/>
            <person name="Alvarado L."/>
            <person name="Arachchi H.M."/>
            <person name="Berlin A."/>
            <person name="Chapman S.B."/>
            <person name="Gearin G."/>
            <person name="Goldberg J."/>
            <person name="Griggs A."/>
            <person name="Gujja S."/>
            <person name="Hansen M."/>
            <person name="Heiman D."/>
            <person name="Howarth C."/>
            <person name="Larimer J."/>
            <person name="Lui A."/>
            <person name="MacDonald P.J.P."/>
            <person name="McCowen C."/>
            <person name="Montmayeur A."/>
            <person name="Murphy C."/>
            <person name="Neiman D."/>
            <person name="Pearson M."/>
            <person name="Priest M."/>
            <person name="Roberts A."/>
            <person name="Saif S."/>
            <person name="Shea T."/>
            <person name="Sisk P."/>
            <person name="Stolte C."/>
            <person name="Sykes S."/>
            <person name="Wortman J."/>
            <person name="Nusbaum C."/>
            <person name="Birren B."/>
        </authorList>
    </citation>
    <scope>NUCLEOTIDE SEQUENCE [LARGE SCALE GENOMIC DNA]</scope>
    <source>
        <strain evidence="2">INRA-310</strain>
    </source>
</reference>
<proteinExistence type="predicted"/>
<protein>
    <submittedName>
        <fullName evidence="1">Uncharacterized protein</fullName>
    </submittedName>
</protein>
<dbReference type="GeneID" id="20185319"/>
<organism evidence="1 2">
    <name type="scientific">Phytophthora nicotianae (strain INRA-310)</name>
    <name type="common">Phytophthora parasitica</name>
    <dbReference type="NCBI Taxonomy" id="761204"/>
    <lineage>
        <taxon>Eukaryota</taxon>
        <taxon>Sar</taxon>
        <taxon>Stramenopiles</taxon>
        <taxon>Oomycota</taxon>
        <taxon>Peronosporomycetes</taxon>
        <taxon>Peronosporales</taxon>
        <taxon>Peronosporaceae</taxon>
        <taxon>Phytophthora</taxon>
    </lineage>
</organism>
<name>W2PNP5_PHYN3</name>
<gene>
    <name evidence="1" type="ORF">PPTG_16222</name>
</gene>
<reference evidence="1 2" key="2">
    <citation type="submission" date="2013-11" db="EMBL/GenBank/DDBJ databases">
        <title>The Genome Sequence of Phytophthora parasitica INRA-310.</title>
        <authorList>
            <consortium name="The Broad Institute Genomics Platform"/>
            <person name="Russ C."/>
            <person name="Tyler B."/>
            <person name="Panabieres F."/>
            <person name="Shan W."/>
            <person name="Tripathy S."/>
            <person name="Grunwald N."/>
            <person name="Machado M."/>
            <person name="Johnson C.S."/>
            <person name="Arredondo F."/>
            <person name="Hong C."/>
            <person name="Coffey M."/>
            <person name="Young S.K."/>
            <person name="Zeng Q."/>
            <person name="Gargeya S."/>
            <person name="Fitzgerald M."/>
            <person name="Abouelleil A."/>
            <person name="Alvarado L."/>
            <person name="Chapman S.B."/>
            <person name="Gainer-Dewar J."/>
            <person name="Goldberg J."/>
            <person name="Griggs A."/>
            <person name="Gujja S."/>
            <person name="Hansen M."/>
            <person name="Howarth C."/>
            <person name="Imamovic A."/>
            <person name="Ireland A."/>
            <person name="Larimer J."/>
            <person name="McCowan C."/>
            <person name="Murphy C."/>
            <person name="Pearson M."/>
            <person name="Poon T.W."/>
            <person name="Priest M."/>
            <person name="Roberts A."/>
            <person name="Saif S."/>
            <person name="Shea T."/>
            <person name="Sykes S."/>
            <person name="Wortman J."/>
            <person name="Nusbaum C."/>
            <person name="Birren B."/>
        </authorList>
    </citation>
    <scope>NUCLEOTIDE SEQUENCE [LARGE SCALE GENOMIC DNA]</scope>
    <source>
        <strain evidence="1 2">INRA-310</strain>
    </source>
</reference>
<dbReference type="AlphaFoldDB" id="W2PNP5"/>
<dbReference type="VEuPathDB" id="FungiDB:PPTG_16222"/>
<dbReference type="Proteomes" id="UP000018817">
    <property type="component" value="Unassembled WGS sequence"/>
</dbReference>
<evidence type="ECO:0000313" key="2">
    <source>
        <dbReference type="Proteomes" id="UP000018817"/>
    </source>
</evidence>
<dbReference type="RefSeq" id="XP_008912095.1">
    <property type="nucleotide sequence ID" value="XM_008913847.1"/>
</dbReference>
<accession>W2PNP5</accession>
<evidence type="ECO:0000313" key="1">
    <source>
        <dbReference type="EMBL" id="ETN02613.1"/>
    </source>
</evidence>
<dbReference type="EMBL" id="KI669616">
    <property type="protein sequence ID" value="ETN02613.1"/>
    <property type="molecule type" value="Genomic_DNA"/>
</dbReference>
<sequence length="141" mass="16171">MSVKGVRVLDLIRDIFWTATDIEELKLDRQTFVFDLWQPPLDCESMKVEPGFSPLDMLRDSTNTKRMRAFTTQPALTSGQRKESVALASDLVELRYEEMMSVVVEKSDFENQGRARHVALENKPQFVNVLDKSTNSILLFA</sequence>